<evidence type="ECO:0000259" key="1">
    <source>
        <dbReference type="PROSITE" id="PS50943"/>
    </source>
</evidence>
<evidence type="ECO:0000313" key="2">
    <source>
        <dbReference type="EMBL" id="PPK67911.1"/>
    </source>
</evidence>
<dbReference type="CDD" id="cd00093">
    <property type="entry name" value="HTH_XRE"/>
    <property type="match status" value="1"/>
</dbReference>
<evidence type="ECO:0000313" key="3">
    <source>
        <dbReference type="Proteomes" id="UP000239203"/>
    </source>
</evidence>
<sequence>MPSTQTRRKRRFGQYIQGLRERKGVTAEYVAERLRKRASQISKVENGYYLCAYAELTTMLGLYDAKEEEIAEAVSLWDDAKLDPVRIEHSSAVPTRFRVFLRTEADATSVRELQHACVPGLLQTEAYARALEQSSPWLTTPDWQASGFVSAKMARQKLLDGPRALDMRAVVDVGVIRRVVGGVEVMTEQLRRLLELGQRDNIHLQVIDYDAGAYGCMSGPLIIFGFDGSDQDSVYLEYPGGGQWVEDATDTGKFAAIFEAASTRALSAVESAALIRAQVDLLEAR</sequence>
<accession>A0A2S6GS09</accession>
<dbReference type="SUPFAM" id="SSF47413">
    <property type="entry name" value="lambda repressor-like DNA-binding domains"/>
    <property type="match status" value="1"/>
</dbReference>
<dbReference type="AlphaFoldDB" id="A0A2S6GS09"/>
<dbReference type="SMART" id="SM00530">
    <property type="entry name" value="HTH_XRE"/>
    <property type="match status" value="1"/>
</dbReference>
<feature type="domain" description="HTH cro/C1-type" evidence="1">
    <location>
        <begin position="16"/>
        <end position="70"/>
    </location>
</feature>
<comment type="caution">
    <text evidence="2">The sequence shown here is derived from an EMBL/GenBank/DDBJ whole genome shotgun (WGS) entry which is preliminary data.</text>
</comment>
<reference evidence="2 3" key="1">
    <citation type="submission" date="2018-02" db="EMBL/GenBank/DDBJ databases">
        <title>Genomic Encyclopedia of Archaeal and Bacterial Type Strains, Phase II (KMG-II): from individual species to whole genera.</title>
        <authorList>
            <person name="Goeker M."/>
        </authorList>
    </citation>
    <scope>NUCLEOTIDE SEQUENCE [LARGE SCALE GENOMIC DNA]</scope>
    <source>
        <strain evidence="2 3">YU 961-1</strain>
    </source>
</reference>
<dbReference type="Proteomes" id="UP000239203">
    <property type="component" value="Unassembled WGS sequence"/>
</dbReference>
<dbReference type="InterPro" id="IPR043917">
    <property type="entry name" value="DUF5753"/>
</dbReference>
<dbReference type="OrthoDB" id="4285266at2"/>
<proteinExistence type="predicted"/>
<protein>
    <submittedName>
        <fullName evidence="2">Helix-turn-helix protein</fullName>
    </submittedName>
</protein>
<dbReference type="GO" id="GO:0003677">
    <property type="term" value="F:DNA binding"/>
    <property type="evidence" value="ECO:0007669"/>
    <property type="project" value="InterPro"/>
</dbReference>
<dbReference type="InterPro" id="IPR010982">
    <property type="entry name" value="Lambda_DNA-bd_dom_sf"/>
</dbReference>
<dbReference type="PROSITE" id="PS50943">
    <property type="entry name" value="HTH_CROC1"/>
    <property type="match status" value="1"/>
</dbReference>
<name>A0A2S6GS09_9PSEU</name>
<organism evidence="2 3">
    <name type="scientific">Actinokineospora auranticolor</name>
    <dbReference type="NCBI Taxonomy" id="155976"/>
    <lineage>
        <taxon>Bacteria</taxon>
        <taxon>Bacillati</taxon>
        <taxon>Actinomycetota</taxon>
        <taxon>Actinomycetes</taxon>
        <taxon>Pseudonocardiales</taxon>
        <taxon>Pseudonocardiaceae</taxon>
        <taxon>Actinokineospora</taxon>
    </lineage>
</organism>
<dbReference type="InterPro" id="IPR001387">
    <property type="entry name" value="Cro/C1-type_HTH"/>
</dbReference>
<dbReference type="RefSeq" id="WP_146108025.1">
    <property type="nucleotide sequence ID" value="NZ_CP154825.1"/>
</dbReference>
<dbReference type="Pfam" id="PF19054">
    <property type="entry name" value="DUF5753"/>
    <property type="match status" value="1"/>
</dbReference>
<dbReference type="EMBL" id="PTIX01000006">
    <property type="protein sequence ID" value="PPK67911.1"/>
    <property type="molecule type" value="Genomic_DNA"/>
</dbReference>
<keyword evidence="3" id="KW-1185">Reference proteome</keyword>
<dbReference type="Pfam" id="PF13560">
    <property type="entry name" value="HTH_31"/>
    <property type="match status" value="1"/>
</dbReference>
<gene>
    <name evidence="2" type="ORF">CLV40_106142</name>
</gene>
<dbReference type="Gene3D" id="1.10.260.40">
    <property type="entry name" value="lambda repressor-like DNA-binding domains"/>
    <property type="match status" value="1"/>
</dbReference>